<name>A0A1Y1QY72_9GAMM</name>
<dbReference type="GO" id="GO:0005886">
    <property type="term" value="C:plasma membrane"/>
    <property type="evidence" value="ECO:0007669"/>
    <property type="project" value="TreeGrafter"/>
</dbReference>
<dbReference type="InterPro" id="IPR051599">
    <property type="entry name" value="Cell_Envelope_Assoc"/>
</dbReference>
<reference evidence="2 3" key="1">
    <citation type="submission" date="2017-01" db="EMBL/GenBank/DDBJ databases">
        <title>Novel large sulfur bacteria in the metagenomes of groundwater-fed chemosynthetic microbial mats in the Lake Huron basin.</title>
        <authorList>
            <person name="Sharrar A.M."/>
            <person name="Flood B.E."/>
            <person name="Bailey J.V."/>
            <person name="Jones D.S."/>
            <person name="Biddanda B."/>
            <person name="Ruberg S.A."/>
            <person name="Marcus D.N."/>
            <person name="Dick G.J."/>
        </authorList>
    </citation>
    <scope>NUCLEOTIDE SEQUENCE [LARGE SCALE GENOMIC DNA]</scope>
    <source>
        <strain evidence="2">A8</strain>
    </source>
</reference>
<feature type="domain" description="DUF218" evidence="1">
    <location>
        <begin position="34"/>
        <end position="161"/>
    </location>
</feature>
<protein>
    <recommendedName>
        <fullName evidence="1">DUF218 domain-containing protein</fullName>
    </recommendedName>
</protein>
<dbReference type="Proteomes" id="UP000192491">
    <property type="component" value="Unassembled WGS sequence"/>
</dbReference>
<dbReference type="InterPro" id="IPR032537">
    <property type="entry name" value="DUF4952"/>
</dbReference>
<dbReference type="PANTHER" id="PTHR30336:SF6">
    <property type="entry name" value="INTEGRAL MEMBRANE PROTEIN"/>
    <property type="match status" value="1"/>
</dbReference>
<evidence type="ECO:0000259" key="1">
    <source>
        <dbReference type="Pfam" id="PF02698"/>
    </source>
</evidence>
<evidence type="ECO:0000313" key="3">
    <source>
        <dbReference type="Proteomes" id="UP000192491"/>
    </source>
</evidence>
<dbReference type="PANTHER" id="PTHR30336">
    <property type="entry name" value="INNER MEMBRANE PROTEIN, PROBABLE PERMEASE"/>
    <property type="match status" value="1"/>
</dbReference>
<evidence type="ECO:0000313" key="2">
    <source>
        <dbReference type="EMBL" id="OQX16497.1"/>
    </source>
</evidence>
<dbReference type="CDD" id="cd06259">
    <property type="entry name" value="YdcF-like"/>
    <property type="match status" value="1"/>
</dbReference>
<dbReference type="EMBL" id="MTEJ01000004">
    <property type="protein sequence ID" value="OQX16497.1"/>
    <property type="molecule type" value="Genomic_DNA"/>
</dbReference>
<sequence length="304" mass="34409">MIKKSLLIFALLYFFGIAAIWLDGATTGYEKSEYAVVLGNQVYPSGEPSERLKARLERAAELFRDGTVQRIIVSGGLGKEGHDEATVMKQYLATQGIPTAAVVADSYGNNTRLTALNAHRWVQLDKPVIVVSQLYHLSRSEMAFRKEGFVNVGAAYPHYFEWRDVYASLRELPAWVSYWLSESVPECEDFLKEMGWKIDGVEYQSCDAEIALQSRTMVAKYHVAGKYAAAVEQLFHDRTGMPMMKFACCGWEVSGQLYLGVPIPDTPYAVYMVSGEETGIDDRAHWDQISHFKIYIRHLYWSDV</sequence>
<dbReference type="Pfam" id="PF16310">
    <property type="entry name" value="DUF4952"/>
    <property type="match status" value="1"/>
</dbReference>
<dbReference type="AlphaFoldDB" id="A0A1Y1QY72"/>
<dbReference type="InterPro" id="IPR003848">
    <property type="entry name" value="DUF218"/>
</dbReference>
<accession>A0A1Y1QY72</accession>
<dbReference type="InterPro" id="IPR014729">
    <property type="entry name" value="Rossmann-like_a/b/a_fold"/>
</dbReference>
<organism evidence="2 3">
    <name type="scientific">Thiothrix lacustris</name>
    <dbReference type="NCBI Taxonomy" id="525917"/>
    <lineage>
        <taxon>Bacteria</taxon>
        <taxon>Pseudomonadati</taxon>
        <taxon>Pseudomonadota</taxon>
        <taxon>Gammaproteobacteria</taxon>
        <taxon>Thiotrichales</taxon>
        <taxon>Thiotrichaceae</taxon>
        <taxon>Thiothrix</taxon>
    </lineage>
</organism>
<dbReference type="Gene3D" id="3.40.50.620">
    <property type="entry name" value="HUPs"/>
    <property type="match status" value="1"/>
</dbReference>
<dbReference type="Pfam" id="PF02698">
    <property type="entry name" value="DUF218"/>
    <property type="match status" value="1"/>
</dbReference>
<gene>
    <name evidence="2" type="ORF">BWK73_03620</name>
</gene>
<proteinExistence type="predicted"/>
<comment type="caution">
    <text evidence="2">The sequence shown here is derived from an EMBL/GenBank/DDBJ whole genome shotgun (WGS) entry which is preliminary data.</text>
</comment>